<organism evidence="4 5">
    <name type="scientific">Amycolatopsis jiangsuensis</name>
    <dbReference type="NCBI Taxonomy" id="1181879"/>
    <lineage>
        <taxon>Bacteria</taxon>
        <taxon>Bacillati</taxon>
        <taxon>Actinomycetota</taxon>
        <taxon>Actinomycetes</taxon>
        <taxon>Pseudonocardiales</taxon>
        <taxon>Pseudonocardiaceae</taxon>
        <taxon>Amycolatopsis</taxon>
    </lineage>
</organism>
<keyword evidence="1" id="KW-0560">Oxidoreductase</keyword>
<comment type="caution">
    <text evidence="4">The sequence shown here is derived from an EMBL/GenBank/DDBJ whole genome shotgun (WGS) entry which is preliminary data.</text>
</comment>
<evidence type="ECO:0000256" key="2">
    <source>
        <dbReference type="ARBA" id="ARBA00023033"/>
    </source>
</evidence>
<keyword evidence="2" id="KW-0503">Monooxygenase</keyword>
<sequence>MKTCISSAFIVGGGIAGLSAAIALSRAGIRCDVVEIAEAPLGSSIGISGRAAEALAELGVYDAARGLAHVWEVGANVPTVSDAEGRQLSPGPTRPTWPGAIESIGIYRPKLLEIMSEKARRLGATIRRGLTVRDFRFVGDAVVVTTTDGERKRYDLLVGADGIKSTMRASLLPDAPSPAYAGQLSIRWMAPGPALPDEGWFVSPVGQLGFYSHPEGTIYVAAHVDMEEEERLSDEEVHEVYLRLLNSISAPQVVELRKRYTRDAELIATRFESILVPPPWHVERAVLIGDAAHATTAHLGMGGGMALEDSVVLGQCLEGAATLPQALEDFMKRRYERVRTVVETSRQLSRREQENADPAGNQKLMTEAFNVLAKPY</sequence>
<evidence type="ECO:0000313" key="5">
    <source>
        <dbReference type="Proteomes" id="UP000581769"/>
    </source>
</evidence>
<evidence type="ECO:0000259" key="3">
    <source>
        <dbReference type="Pfam" id="PF01494"/>
    </source>
</evidence>
<dbReference type="PANTHER" id="PTHR13789">
    <property type="entry name" value="MONOOXYGENASE"/>
    <property type="match status" value="1"/>
</dbReference>
<dbReference type="SUPFAM" id="SSF51905">
    <property type="entry name" value="FAD/NAD(P)-binding domain"/>
    <property type="match status" value="1"/>
</dbReference>
<proteinExistence type="predicted"/>
<dbReference type="Pfam" id="PF01494">
    <property type="entry name" value="FAD_binding_3"/>
    <property type="match status" value="1"/>
</dbReference>
<reference evidence="4 5" key="1">
    <citation type="submission" date="2020-08" db="EMBL/GenBank/DDBJ databases">
        <title>Sequencing the genomes of 1000 actinobacteria strains.</title>
        <authorList>
            <person name="Klenk H.-P."/>
        </authorList>
    </citation>
    <scope>NUCLEOTIDE SEQUENCE [LARGE SCALE GENOMIC DNA]</scope>
    <source>
        <strain evidence="4 5">DSM 45859</strain>
    </source>
</reference>
<dbReference type="Gene3D" id="3.50.50.60">
    <property type="entry name" value="FAD/NAD(P)-binding domain"/>
    <property type="match status" value="1"/>
</dbReference>
<dbReference type="GO" id="GO:0004497">
    <property type="term" value="F:monooxygenase activity"/>
    <property type="evidence" value="ECO:0007669"/>
    <property type="project" value="UniProtKB-KW"/>
</dbReference>
<dbReference type="EMBL" id="JACHMG010000001">
    <property type="protein sequence ID" value="MBB4689308.1"/>
    <property type="molecule type" value="Genomic_DNA"/>
</dbReference>
<name>A0A840J7D8_9PSEU</name>
<keyword evidence="5" id="KW-1185">Reference proteome</keyword>
<dbReference type="GO" id="GO:0071949">
    <property type="term" value="F:FAD binding"/>
    <property type="evidence" value="ECO:0007669"/>
    <property type="project" value="InterPro"/>
</dbReference>
<dbReference type="InterPro" id="IPR050493">
    <property type="entry name" value="FAD-dep_Monooxygenase_BioMet"/>
</dbReference>
<dbReference type="InterPro" id="IPR036188">
    <property type="entry name" value="FAD/NAD-bd_sf"/>
</dbReference>
<dbReference type="Proteomes" id="UP000581769">
    <property type="component" value="Unassembled WGS sequence"/>
</dbReference>
<evidence type="ECO:0000256" key="1">
    <source>
        <dbReference type="ARBA" id="ARBA00023002"/>
    </source>
</evidence>
<feature type="domain" description="FAD-binding" evidence="3">
    <location>
        <begin position="8"/>
        <end position="343"/>
    </location>
</feature>
<dbReference type="PRINTS" id="PR00420">
    <property type="entry name" value="RNGMNOXGNASE"/>
</dbReference>
<accession>A0A840J7D8</accession>
<protein>
    <submittedName>
        <fullName evidence="4">2-polyprenyl-6-methoxyphenol hydroxylase-like FAD-dependent oxidoreductase</fullName>
    </submittedName>
</protein>
<dbReference type="AlphaFoldDB" id="A0A840J7D8"/>
<evidence type="ECO:0000313" key="4">
    <source>
        <dbReference type="EMBL" id="MBB4689308.1"/>
    </source>
</evidence>
<dbReference type="RefSeq" id="WP_184783866.1">
    <property type="nucleotide sequence ID" value="NZ_JACHMG010000001.1"/>
</dbReference>
<dbReference type="PANTHER" id="PTHR13789:SF309">
    <property type="entry name" value="PUTATIVE (AFU_ORTHOLOGUE AFUA_6G14510)-RELATED"/>
    <property type="match status" value="1"/>
</dbReference>
<gene>
    <name evidence="4" type="ORF">BJY18_006793</name>
</gene>
<dbReference type="InterPro" id="IPR002938">
    <property type="entry name" value="FAD-bd"/>
</dbReference>